<organism evidence="1 2">
    <name type="scientific">Noviherbaspirillum galbum</name>
    <dbReference type="NCBI Taxonomy" id="2709383"/>
    <lineage>
        <taxon>Bacteria</taxon>
        <taxon>Pseudomonadati</taxon>
        <taxon>Pseudomonadota</taxon>
        <taxon>Betaproteobacteria</taxon>
        <taxon>Burkholderiales</taxon>
        <taxon>Oxalobacteraceae</taxon>
        <taxon>Noviherbaspirillum</taxon>
    </lineage>
</organism>
<comment type="caution">
    <text evidence="1">The sequence shown here is derived from an EMBL/GenBank/DDBJ whole genome shotgun (WGS) entry which is preliminary data.</text>
</comment>
<dbReference type="AlphaFoldDB" id="A0A6B3SQL2"/>
<dbReference type="Proteomes" id="UP000482155">
    <property type="component" value="Unassembled WGS sequence"/>
</dbReference>
<reference evidence="1 2" key="1">
    <citation type="submission" date="2020-02" db="EMBL/GenBank/DDBJ databases">
        <authorList>
            <person name="Kim M.K."/>
        </authorList>
    </citation>
    <scope>NUCLEOTIDE SEQUENCE [LARGE SCALE GENOMIC DNA]</scope>
    <source>
        <strain evidence="1 2">17J57-3</strain>
    </source>
</reference>
<keyword evidence="2" id="KW-1185">Reference proteome</keyword>
<accession>A0A6B3SQL2</accession>
<protein>
    <submittedName>
        <fullName evidence="1">Uncharacterized protein</fullName>
    </submittedName>
</protein>
<sequence>MSTPFILWVGGPSVAGMMRPEAFGPDDPCHEVAEKAMIFVVDASSAPQPLRPAFSVSAHSPTNAAFPSLQGLENSAGHAGPPAELPEGYAIVKISYNLPRRRMRGITT</sequence>
<name>A0A6B3SQL2_9BURK</name>
<proteinExistence type="predicted"/>
<gene>
    <name evidence="1" type="ORF">G3574_06400</name>
</gene>
<evidence type="ECO:0000313" key="1">
    <source>
        <dbReference type="EMBL" id="NEX60702.1"/>
    </source>
</evidence>
<dbReference type="EMBL" id="JAAIVB010000014">
    <property type="protein sequence ID" value="NEX60702.1"/>
    <property type="molecule type" value="Genomic_DNA"/>
</dbReference>
<evidence type="ECO:0000313" key="2">
    <source>
        <dbReference type="Proteomes" id="UP000482155"/>
    </source>
</evidence>
<dbReference type="RefSeq" id="WP_163961201.1">
    <property type="nucleotide sequence ID" value="NZ_JAAIVB010000014.1"/>
</dbReference>